<accession>A0A3N7HP96</accession>
<dbReference type="InParanoid" id="A0A3N7HP96"/>
<protein>
    <recommendedName>
        <fullName evidence="3">BZIP domain-containing protein</fullName>
    </recommendedName>
</protein>
<organism evidence="1 2">
    <name type="scientific">Populus trichocarpa</name>
    <name type="common">Western balsam poplar</name>
    <name type="synonym">Populus balsamifera subsp. trichocarpa</name>
    <dbReference type="NCBI Taxonomy" id="3694"/>
    <lineage>
        <taxon>Eukaryota</taxon>
        <taxon>Viridiplantae</taxon>
        <taxon>Streptophyta</taxon>
        <taxon>Embryophyta</taxon>
        <taxon>Tracheophyta</taxon>
        <taxon>Spermatophyta</taxon>
        <taxon>Magnoliopsida</taxon>
        <taxon>eudicotyledons</taxon>
        <taxon>Gunneridae</taxon>
        <taxon>Pentapetalae</taxon>
        <taxon>rosids</taxon>
        <taxon>fabids</taxon>
        <taxon>Malpighiales</taxon>
        <taxon>Salicaceae</taxon>
        <taxon>Saliceae</taxon>
        <taxon>Populus</taxon>
    </lineage>
</organism>
<reference evidence="1 2" key="1">
    <citation type="journal article" date="2006" name="Science">
        <title>The genome of black cottonwood, Populus trichocarpa (Torr. &amp; Gray).</title>
        <authorList>
            <person name="Tuskan G.A."/>
            <person name="Difazio S."/>
            <person name="Jansson S."/>
            <person name="Bohlmann J."/>
            <person name="Grigoriev I."/>
            <person name="Hellsten U."/>
            <person name="Putnam N."/>
            <person name="Ralph S."/>
            <person name="Rombauts S."/>
            <person name="Salamov A."/>
            <person name="Schein J."/>
            <person name="Sterck L."/>
            <person name="Aerts A."/>
            <person name="Bhalerao R.R."/>
            <person name="Bhalerao R.P."/>
            <person name="Blaudez D."/>
            <person name="Boerjan W."/>
            <person name="Brun A."/>
            <person name="Brunner A."/>
            <person name="Busov V."/>
            <person name="Campbell M."/>
            <person name="Carlson J."/>
            <person name="Chalot M."/>
            <person name="Chapman J."/>
            <person name="Chen G.L."/>
            <person name="Cooper D."/>
            <person name="Coutinho P.M."/>
            <person name="Couturier J."/>
            <person name="Covert S."/>
            <person name="Cronk Q."/>
            <person name="Cunningham R."/>
            <person name="Davis J."/>
            <person name="Degroeve S."/>
            <person name="Dejardin A."/>
            <person name="Depamphilis C."/>
            <person name="Detter J."/>
            <person name="Dirks B."/>
            <person name="Dubchak I."/>
            <person name="Duplessis S."/>
            <person name="Ehlting J."/>
            <person name="Ellis B."/>
            <person name="Gendler K."/>
            <person name="Goodstein D."/>
            <person name="Gribskov M."/>
            <person name="Grimwood J."/>
            <person name="Groover A."/>
            <person name="Gunter L."/>
            <person name="Hamberger B."/>
            <person name="Heinze B."/>
            <person name="Helariutta Y."/>
            <person name="Henrissat B."/>
            <person name="Holligan D."/>
            <person name="Holt R."/>
            <person name="Huang W."/>
            <person name="Islam-Faridi N."/>
            <person name="Jones S."/>
            <person name="Jones-Rhoades M."/>
            <person name="Jorgensen R."/>
            <person name="Joshi C."/>
            <person name="Kangasjarvi J."/>
            <person name="Karlsson J."/>
            <person name="Kelleher C."/>
            <person name="Kirkpatrick R."/>
            <person name="Kirst M."/>
            <person name="Kohler A."/>
            <person name="Kalluri U."/>
            <person name="Larimer F."/>
            <person name="Leebens-Mack J."/>
            <person name="Leple J.C."/>
            <person name="Locascio P."/>
            <person name="Lou Y."/>
            <person name="Lucas S."/>
            <person name="Martin F."/>
            <person name="Montanini B."/>
            <person name="Napoli C."/>
            <person name="Nelson D.R."/>
            <person name="Nelson C."/>
            <person name="Nieminen K."/>
            <person name="Nilsson O."/>
            <person name="Pereda V."/>
            <person name="Peter G."/>
            <person name="Philippe R."/>
            <person name="Pilate G."/>
            <person name="Poliakov A."/>
            <person name="Razumovskaya J."/>
            <person name="Richardson P."/>
            <person name="Rinaldi C."/>
            <person name="Ritland K."/>
            <person name="Rouze P."/>
            <person name="Ryaboy D."/>
            <person name="Schmutz J."/>
            <person name="Schrader J."/>
            <person name="Segerman B."/>
            <person name="Shin H."/>
            <person name="Siddiqui A."/>
            <person name="Sterky F."/>
            <person name="Terry A."/>
            <person name="Tsai C.J."/>
            <person name="Uberbacher E."/>
            <person name="Unneberg P."/>
            <person name="Vahala J."/>
            <person name="Wall K."/>
            <person name="Wessler S."/>
            <person name="Yang G."/>
            <person name="Yin T."/>
            <person name="Douglas C."/>
            <person name="Marra M."/>
            <person name="Sandberg G."/>
            <person name="Van de Peer Y."/>
            <person name="Rokhsar D."/>
        </authorList>
    </citation>
    <scope>NUCLEOTIDE SEQUENCE [LARGE SCALE GENOMIC DNA]</scope>
    <source>
        <strain evidence="2">cv. Nisqually</strain>
    </source>
</reference>
<proteinExistence type="predicted"/>
<evidence type="ECO:0000313" key="1">
    <source>
        <dbReference type="EMBL" id="RQO99714.2"/>
    </source>
</evidence>
<dbReference type="Proteomes" id="UP000006729">
    <property type="component" value="Chromosome 14"/>
</dbReference>
<gene>
    <name evidence="1" type="ORF">POPTR_014G059701v4</name>
</gene>
<dbReference type="AlphaFoldDB" id="A0A3N7HP96"/>
<sequence>MRPVFAFFMGTVFGAFVTRGAQRWENPEAHRKRTCPRQARRAASPGTEQATTSDMPLASN</sequence>
<comment type="caution">
    <text evidence="1">The sequence shown here is derived from an EMBL/GenBank/DDBJ whole genome shotgun (WGS) entry which is preliminary data.</text>
</comment>
<name>A0A3N7HP96_POPTR</name>
<dbReference type="EMBL" id="CM009303">
    <property type="protein sequence ID" value="RQO99714.2"/>
    <property type="molecule type" value="Genomic_DNA"/>
</dbReference>
<evidence type="ECO:0008006" key="3">
    <source>
        <dbReference type="Google" id="ProtNLM"/>
    </source>
</evidence>
<keyword evidence="2" id="KW-1185">Reference proteome</keyword>
<evidence type="ECO:0000313" key="2">
    <source>
        <dbReference type="Proteomes" id="UP000006729"/>
    </source>
</evidence>